<name>A0ABW7Q0C0_9GAMM</name>
<dbReference type="InterPro" id="IPR021333">
    <property type="entry name" value="DUF2946"/>
</dbReference>
<proteinExistence type="predicted"/>
<keyword evidence="1" id="KW-1133">Transmembrane helix</keyword>
<evidence type="ECO:0000313" key="3">
    <source>
        <dbReference type="Proteomes" id="UP001611251"/>
    </source>
</evidence>
<protein>
    <submittedName>
        <fullName evidence="2">DUF2946 domain-containing protein</fullName>
    </submittedName>
</protein>
<dbReference type="RefSeq" id="WP_397217405.1">
    <property type="nucleotide sequence ID" value="NZ_JBGFSN010000010.1"/>
</dbReference>
<reference evidence="2 3" key="1">
    <citation type="submission" date="2024-08" db="EMBL/GenBank/DDBJ databases">
        <title>Pantoea ronii - a newly identified human opportunistic pathogen.</title>
        <authorList>
            <person name="Keidar-Friedman D."/>
            <person name="Sorek N."/>
            <person name="Leshin-Carmel D."/>
            <person name="Tsur A."/>
            <person name="Amsalem M."/>
            <person name="Tolkach D."/>
            <person name="Brosh-Nissimov T."/>
        </authorList>
    </citation>
    <scope>NUCLEOTIDE SEQUENCE [LARGE SCALE GENOMIC DNA]</scope>
    <source>
        <strain evidence="2 3">AA23256</strain>
    </source>
</reference>
<evidence type="ECO:0000256" key="1">
    <source>
        <dbReference type="SAM" id="Phobius"/>
    </source>
</evidence>
<feature type="transmembrane region" description="Helical" evidence="1">
    <location>
        <begin position="88"/>
        <end position="109"/>
    </location>
</feature>
<gene>
    <name evidence="2" type="ORF">ABU178_17880</name>
</gene>
<keyword evidence="1" id="KW-0472">Membrane</keyword>
<organism evidence="2 3">
    <name type="scientific">Pantoea osteomyelitidis</name>
    <dbReference type="NCBI Taxonomy" id="3230026"/>
    <lineage>
        <taxon>Bacteria</taxon>
        <taxon>Pseudomonadati</taxon>
        <taxon>Pseudomonadota</taxon>
        <taxon>Gammaproteobacteria</taxon>
        <taxon>Enterobacterales</taxon>
        <taxon>Erwiniaceae</taxon>
        <taxon>Pantoea</taxon>
    </lineage>
</organism>
<dbReference type="Pfam" id="PF11162">
    <property type="entry name" value="DUF2946"/>
    <property type="match status" value="1"/>
</dbReference>
<sequence>MVLSRTTQQRLTACIAILAVLLLFVAPVVSKTLAERHQMRTLNMEAEAASSSSHHSAAVQMQSAETSMMTMDHSAMPDGEFACGYCDLLVHVPLMVWVFIPFIWLMMLISRAPPMATVSAPVIRQPWGFHHPRAPPPALSGTTS</sequence>
<dbReference type="EMBL" id="JBGFSN010000010">
    <property type="protein sequence ID" value="MFH8136023.1"/>
    <property type="molecule type" value="Genomic_DNA"/>
</dbReference>
<keyword evidence="3" id="KW-1185">Reference proteome</keyword>
<accession>A0ABW7Q0C0</accession>
<comment type="caution">
    <text evidence="2">The sequence shown here is derived from an EMBL/GenBank/DDBJ whole genome shotgun (WGS) entry which is preliminary data.</text>
</comment>
<evidence type="ECO:0000313" key="2">
    <source>
        <dbReference type="EMBL" id="MFH8136023.1"/>
    </source>
</evidence>
<keyword evidence="1" id="KW-0812">Transmembrane</keyword>
<dbReference type="Proteomes" id="UP001611251">
    <property type="component" value="Unassembled WGS sequence"/>
</dbReference>